<accession>A0AAE4FEK6</accession>
<sequence>MIGSDERTSATAGCLFFVTAKEMITAKITNRSTSPVNVIRDNGFRSFLFIVKLYKYPAVIIGIIPIKSGFIFND</sequence>
<protein>
    <submittedName>
        <fullName evidence="1">Uncharacterized protein</fullName>
    </submittedName>
</protein>
<proteinExistence type="predicted"/>
<dbReference type="AlphaFoldDB" id="A0AAE4FEK6"/>
<organism evidence="1 2">
    <name type="scientific">Morganella morganii</name>
    <name type="common">Proteus morganii</name>
    <dbReference type="NCBI Taxonomy" id="582"/>
    <lineage>
        <taxon>Bacteria</taxon>
        <taxon>Pseudomonadati</taxon>
        <taxon>Pseudomonadota</taxon>
        <taxon>Gammaproteobacteria</taxon>
        <taxon>Enterobacterales</taxon>
        <taxon>Morganellaceae</taxon>
        <taxon>Morganella</taxon>
    </lineage>
</organism>
<name>A0AAE4FEK6_MORMO</name>
<dbReference type="RefSeq" id="WP_123805128.1">
    <property type="nucleotide sequence ID" value="NZ_BFCJ01000062.1"/>
</dbReference>
<dbReference type="Proteomes" id="UP001182247">
    <property type="component" value="Unassembled WGS sequence"/>
</dbReference>
<dbReference type="EMBL" id="JAPKIY010000017">
    <property type="protein sequence ID" value="MDS0898697.1"/>
    <property type="molecule type" value="Genomic_DNA"/>
</dbReference>
<evidence type="ECO:0000313" key="2">
    <source>
        <dbReference type="Proteomes" id="UP001182247"/>
    </source>
</evidence>
<reference evidence="1" key="1">
    <citation type="submission" date="2023-02" db="EMBL/GenBank/DDBJ databases">
        <title>Detection, antimicrobial susceptibility and genomic characterization of NDM-producing species of Morganellaceae, Yersiniaceae, and Enterobacteriaceae other than Klebsiella.</title>
        <authorList>
            <person name="Camargo C.H."/>
            <person name="Sacchi C.T."/>
            <person name="Campos K.R."/>
        </authorList>
    </citation>
    <scope>NUCLEOTIDE SEQUENCE</scope>
    <source>
        <strain evidence="1">1189_21</strain>
    </source>
</reference>
<evidence type="ECO:0000313" key="1">
    <source>
        <dbReference type="EMBL" id="MDS0898697.1"/>
    </source>
</evidence>
<gene>
    <name evidence="1" type="ORF">OSC06_11995</name>
</gene>
<comment type="caution">
    <text evidence="1">The sequence shown here is derived from an EMBL/GenBank/DDBJ whole genome shotgun (WGS) entry which is preliminary data.</text>
</comment>